<evidence type="ECO:0000256" key="2">
    <source>
        <dbReference type="ARBA" id="ARBA00009310"/>
    </source>
</evidence>
<evidence type="ECO:0000256" key="1">
    <source>
        <dbReference type="ARBA" id="ARBA00004141"/>
    </source>
</evidence>
<comment type="subcellular location">
    <subcellularLocation>
        <location evidence="1">Membrane</location>
        <topology evidence="1">Multi-pass membrane protein</topology>
    </subcellularLocation>
</comment>
<comment type="similarity">
    <text evidence="2">Belongs to the CLPTM1 family.</text>
</comment>
<keyword evidence="9" id="KW-1185">Reference proteome</keyword>
<reference evidence="8 9" key="1">
    <citation type="submission" date="2023-05" db="EMBL/GenBank/DDBJ databases">
        <title>A 100% complete, gapless, phased diploid assembly of the Scenedesmus obliquus UTEX 3031 genome.</title>
        <authorList>
            <person name="Biondi T.C."/>
            <person name="Hanschen E.R."/>
            <person name="Kwon T."/>
            <person name="Eng W."/>
            <person name="Kruse C.P.S."/>
            <person name="Koehler S.I."/>
            <person name="Kunde Y."/>
            <person name="Gleasner C.D."/>
            <person name="You Mak K.T."/>
            <person name="Polle J."/>
            <person name="Hovde B.T."/>
            <person name="Starkenburg S.R."/>
        </authorList>
    </citation>
    <scope>NUCLEOTIDE SEQUENCE [LARGE SCALE GENOMIC DNA]</scope>
    <source>
        <strain evidence="8 9">DOE0152z</strain>
    </source>
</reference>
<evidence type="ECO:0000313" key="9">
    <source>
        <dbReference type="Proteomes" id="UP001244341"/>
    </source>
</evidence>
<organism evidence="8 9">
    <name type="scientific">Tetradesmus obliquus</name>
    <name type="common">Green alga</name>
    <name type="synonym">Acutodesmus obliquus</name>
    <dbReference type="NCBI Taxonomy" id="3088"/>
    <lineage>
        <taxon>Eukaryota</taxon>
        <taxon>Viridiplantae</taxon>
        <taxon>Chlorophyta</taxon>
        <taxon>core chlorophytes</taxon>
        <taxon>Chlorophyceae</taxon>
        <taxon>CS clade</taxon>
        <taxon>Sphaeropleales</taxon>
        <taxon>Scenedesmaceae</taxon>
        <taxon>Tetradesmus</taxon>
    </lineage>
</organism>
<feature type="region of interest" description="Disordered" evidence="6">
    <location>
        <begin position="566"/>
        <end position="624"/>
    </location>
</feature>
<sequence length="624" mass="69855">MADAAPAVQGPGRPGNQQNGQQQQGGGNQFLATIARMVLMWWVMSYFKGNQQQATSTPAGAAAPLYRKGDMLDMYVYVSEHSVLQRDTAELVWTQTEVGLATTPERTVTHTYTPSEAVQNNGTLFAHVVFARSGVNIDAPADEIPADSIFHKSHSLITYMPRRQNKTGTNLLSEGGNFTTQKRVEPEVREWISFYKPNLTISLVDHFQAYPKNAIPPQVSPYLLLNAEGQQYPIVYFDEFWLLRDKLLPMNETLDSAPLHITVKTQKFWWMQIQQQMEQSFQLQINTGLSQDGEADEVKRIFLEGNPYLLALTMVVSMLHSVFDFLAFKNDIGFWKENKSMEGLSARSIVINAFCQAVIFLYLLDNETSMVVLFSSGIGTLIEFWKVTKAMDVSVKNSFPFIVVKDRASYNASHTKQHDATAMRYLSYVLYPLVFGYSIYALVYETHKSWYSWVLNSLVGAVYMFGFILMCPQLYLNYKLKSVAHLPWRQMTYKFLNTIIDDLFAFVIKMPTLHRLSVFRDDLIFLIYLYQRYIYRVDMTRVNEFGFSGQQASEVEAAKAAAEAANGTAAAADGTPALEGSPEEEPAGAARRRKGAKGSQAAAAGAGSAAAANGDDADDSKKGQ</sequence>
<proteinExistence type="inferred from homology"/>
<evidence type="ECO:0008006" key="10">
    <source>
        <dbReference type="Google" id="ProtNLM"/>
    </source>
</evidence>
<dbReference type="PANTHER" id="PTHR21347:SF0">
    <property type="entry name" value="LIPID SCRAMBLASE CLPTM1L"/>
    <property type="match status" value="1"/>
</dbReference>
<keyword evidence="3 7" id="KW-0812">Transmembrane</keyword>
<feature type="transmembrane region" description="Helical" evidence="7">
    <location>
        <begin position="308"/>
        <end position="328"/>
    </location>
</feature>
<feature type="compositionally biased region" description="Low complexity" evidence="6">
    <location>
        <begin position="597"/>
        <end position="614"/>
    </location>
</feature>
<gene>
    <name evidence="8" type="ORF">OEZ85_008908</name>
</gene>
<dbReference type="InterPro" id="IPR008429">
    <property type="entry name" value="CLPTM1"/>
</dbReference>
<dbReference type="Pfam" id="PF05602">
    <property type="entry name" value="CLPTM1"/>
    <property type="match status" value="1"/>
</dbReference>
<keyword evidence="5 7" id="KW-0472">Membrane</keyword>
<keyword evidence="4 7" id="KW-1133">Transmembrane helix</keyword>
<accession>A0ABY8TM68</accession>
<dbReference type="PANTHER" id="PTHR21347">
    <property type="entry name" value="CLEFT LIP AND PALATE ASSOCIATED TRANSMEMBRANE PROTEIN-RELATED"/>
    <property type="match status" value="1"/>
</dbReference>
<dbReference type="EMBL" id="CP126208">
    <property type="protein sequence ID" value="WIA09512.1"/>
    <property type="molecule type" value="Genomic_DNA"/>
</dbReference>
<evidence type="ECO:0000256" key="5">
    <source>
        <dbReference type="ARBA" id="ARBA00023136"/>
    </source>
</evidence>
<evidence type="ECO:0000256" key="3">
    <source>
        <dbReference type="ARBA" id="ARBA00022692"/>
    </source>
</evidence>
<feature type="transmembrane region" description="Helical" evidence="7">
    <location>
        <begin position="425"/>
        <end position="444"/>
    </location>
</feature>
<feature type="region of interest" description="Disordered" evidence="6">
    <location>
        <begin position="1"/>
        <end position="26"/>
    </location>
</feature>
<evidence type="ECO:0000256" key="4">
    <source>
        <dbReference type="ARBA" id="ARBA00022989"/>
    </source>
</evidence>
<evidence type="ECO:0000313" key="8">
    <source>
        <dbReference type="EMBL" id="WIA09512.1"/>
    </source>
</evidence>
<evidence type="ECO:0000256" key="6">
    <source>
        <dbReference type="SAM" id="MobiDB-lite"/>
    </source>
</evidence>
<dbReference type="Proteomes" id="UP001244341">
    <property type="component" value="Chromosome 1b"/>
</dbReference>
<feature type="transmembrane region" description="Helical" evidence="7">
    <location>
        <begin position="450"/>
        <end position="471"/>
    </location>
</feature>
<feature type="transmembrane region" description="Helical" evidence="7">
    <location>
        <begin position="349"/>
        <end position="364"/>
    </location>
</feature>
<feature type="compositionally biased region" description="Low complexity" evidence="6">
    <location>
        <begin position="9"/>
        <end position="22"/>
    </location>
</feature>
<evidence type="ECO:0000256" key="7">
    <source>
        <dbReference type="SAM" id="Phobius"/>
    </source>
</evidence>
<name>A0ABY8TM68_TETOB</name>
<protein>
    <recommendedName>
        <fullName evidence="10">Cleft lip and palate transmembrane 1</fullName>
    </recommendedName>
</protein>